<name>A0ABW2YMP9_9GAMM</name>
<dbReference type="PROSITE" id="PS50404">
    <property type="entry name" value="GST_NTER"/>
    <property type="match status" value="1"/>
</dbReference>
<dbReference type="InterPro" id="IPR004045">
    <property type="entry name" value="Glutathione_S-Trfase_N"/>
</dbReference>
<dbReference type="SFLD" id="SFLDS00019">
    <property type="entry name" value="Glutathione_Transferase_(cytos"/>
    <property type="match status" value="1"/>
</dbReference>
<dbReference type="Pfam" id="PF13410">
    <property type="entry name" value="GST_C_2"/>
    <property type="match status" value="1"/>
</dbReference>
<organism evidence="3 4">
    <name type="scientific">Lysobacter koreensis</name>
    <dbReference type="NCBI Taxonomy" id="266122"/>
    <lineage>
        <taxon>Bacteria</taxon>
        <taxon>Pseudomonadati</taxon>
        <taxon>Pseudomonadota</taxon>
        <taxon>Gammaproteobacteria</taxon>
        <taxon>Lysobacterales</taxon>
        <taxon>Lysobacteraceae</taxon>
        <taxon>Lysobacter</taxon>
    </lineage>
</organism>
<evidence type="ECO:0000313" key="3">
    <source>
        <dbReference type="EMBL" id="MFD0739643.1"/>
    </source>
</evidence>
<dbReference type="PANTHER" id="PTHR44051">
    <property type="entry name" value="GLUTATHIONE S-TRANSFERASE-RELATED"/>
    <property type="match status" value="1"/>
</dbReference>
<dbReference type="SFLD" id="SFLDG00358">
    <property type="entry name" value="Main_(cytGST)"/>
    <property type="match status" value="1"/>
</dbReference>
<comment type="caution">
    <text evidence="3">The sequence shown here is derived from an EMBL/GenBank/DDBJ whole genome shotgun (WGS) entry which is preliminary data.</text>
</comment>
<evidence type="ECO:0000313" key="4">
    <source>
        <dbReference type="Proteomes" id="UP001597090"/>
    </source>
</evidence>
<dbReference type="EMBL" id="JBHTIH010000004">
    <property type="protein sequence ID" value="MFD0739643.1"/>
    <property type="molecule type" value="Genomic_DNA"/>
</dbReference>
<dbReference type="SUPFAM" id="SSF52833">
    <property type="entry name" value="Thioredoxin-like"/>
    <property type="match status" value="1"/>
</dbReference>
<feature type="domain" description="GST N-terminal" evidence="1">
    <location>
        <begin position="1"/>
        <end position="82"/>
    </location>
</feature>
<dbReference type="RefSeq" id="WP_386812674.1">
    <property type="nucleotide sequence ID" value="NZ_JBHTIH010000004.1"/>
</dbReference>
<proteinExistence type="predicted"/>
<dbReference type="Pfam" id="PF13409">
    <property type="entry name" value="GST_N_2"/>
    <property type="match status" value="1"/>
</dbReference>
<sequence length="214" mass="23805">MLTLFDYLPSQNAWKIRQLLAHLQTPYRTQHVSIFEGAGQSDAYRAINPAGTVPAIRLDDGRVLAESNAILAFLADGTRYLPDDAFARAKVQQWLSFEQNHVESQIGSLRYWTMTGKLPRRAPALVEAKRAASLRALRILDEELATRPFITGAGYTIADISLFAYASRAEDAGLSLQPHPHFRAWLARVAAQPRFLAQVHPYSIDPHAMGELPG</sequence>
<evidence type="ECO:0000259" key="1">
    <source>
        <dbReference type="PROSITE" id="PS50404"/>
    </source>
</evidence>
<keyword evidence="4" id="KW-1185">Reference proteome</keyword>
<protein>
    <submittedName>
        <fullName evidence="3">Glutathione S-transferase family protein</fullName>
    </submittedName>
</protein>
<evidence type="ECO:0000259" key="2">
    <source>
        <dbReference type="PROSITE" id="PS50405"/>
    </source>
</evidence>
<dbReference type="PROSITE" id="PS50405">
    <property type="entry name" value="GST_CTER"/>
    <property type="match status" value="1"/>
</dbReference>
<dbReference type="Proteomes" id="UP001597090">
    <property type="component" value="Unassembled WGS sequence"/>
</dbReference>
<dbReference type="PANTHER" id="PTHR44051:SF8">
    <property type="entry name" value="GLUTATHIONE S-TRANSFERASE GSTA"/>
    <property type="match status" value="1"/>
</dbReference>
<feature type="domain" description="GST C-terminal" evidence="2">
    <location>
        <begin position="84"/>
        <end position="212"/>
    </location>
</feature>
<reference evidence="4" key="1">
    <citation type="journal article" date="2019" name="Int. J. Syst. Evol. Microbiol.">
        <title>The Global Catalogue of Microorganisms (GCM) 10K type strain sequencing project: providing services to taxonomists for standard genome sequencing and annotation.</title>
        <authorList>
            <consortium name="The Broad Institute Genomics Platform"/>
            <consortium name="The Broad Institute Genome Sequencing Center for Infectious Disease"/>
            <person name="Wu L."/>
            <person name="Ma J."/>
        </authorList>
    </citation>
    <scope>NUCLEOTIDE SEQUENCE [LARGE SCALE GENOMIC DNA]</scope>
    <source>
        <strain evidence="4">CCUG 55491</strain>
    </source>
</reference>
<accession>A0ABW2YMP9</accession>
<dbReference type="InterPro" id="IPR036249">
    <property type="entry name" value="Thioredoxin-like_sf"/>
</dbReference>
<dbReference type="InterPro" id="IPR010987">
    <property type="entry name" value="Glutathione-S-Trfase_C-like"/>
</dbReference>
<gene>
    <name evidence="3" type="ORF">ACFQZQ_10170</name>
</gene>
<dbReference type="Gene3D" id="1.20.1050.10">
    <property type="match status" value="1"/>
</dbReference>
<dbReference type="Gene3D" id="3.40.30.10">
    <property type="entry name" value="Glutaredoxin"/>
    <property type="match status" value="1"/>
</dbReference>
<dbReference type="InterPro" id="IPR036282">
    <property type="entry name" value="Glutathione-S-Trfase_C_sf"/>
</dbReference>
<dbReference type="SUPFAM" id="SSF47616">
    <property type="entry name" value="GST C-terminal domain-like"/>
    <property type="match status" value="1"/>
</dbReference>
<dbReference type="InterPro" id="IPR040079">
    <property type="entry name" value="Glutathione_S-Trfase"/>
</dbReference>